<name>A0A7W6J6J8_9HYPH</name>
<evidence type="ECO:0008006" key="3">
    <source>
        <dbReference type="Google" id="ProtNLM"/>
    </source>
</evidence>
<dbReference type="InterPro" id="IPR021508">
    <property type="entry name" value="Gp17-like"/>
</dbReference>
<accession>A0A7W6J6J8</accession>
<dbReference type="EMBL" id="JACIEZ010000005">
    <property type="protein sequence ID" value="MBB4065726.1"/>
    <property type="molecule type" value="Genomic_DNA"/>
</dbReference>
<comment type="caution">
    <text evidence="1">The sequence shown here is derived from an EMBL/GenBank/DDBJ whole genome shotgun (WGS) entry which is preliminary data.</text>
</comment>
<protein>
    <recommendedName>
        <fullName evidence="3">DUF3168 domain-containing protein</fullName>
    </recommendedName>
</protein>
<gene>
    <name evidence="1" type="ORF">GGR23_002933</name>
</gene>
<dbReference type="InterPro" id="IPR053745">
    <property type="entry name" value="Viral_Tail_Comp_sf"/>
</dbReference>
<dbReference type="Gene3D" id="3.30.2000.30">
    <property type="match status" value="1"/>
</dbReference>
<dbReference type="AlphaFoldDB" id="A0A7W6J6J8"/>
<sequence length="140" mass="14353">MSRAALLLGKAVAAALGGDAALARKLGAPGRVLDRMPKGGMPFLLLGPIDSRDYSTATEPGEEHRLTLEIWTGADHPALASEIAAAARAALDALAPDLGAGVTLCSLAHEATRARRMPAARALVTAITFRAVTEDGPAHP</sequence>
<evidence type="ECO:0000313" key="2">
    <source>
        <dbReference type="Proteomes" id="UP000528286"/>
    </source>
</evidence>
<dbReference type="Proteomes" id="UP000528286">
    <property type="component" value="Unassembled WGS sequence"/>
</dbReference>
<proteinExistence type="predicted"/>
<dbReference type="RefSeq" id="WP_183367011.1">
    <property type="nucleotide sequence ID" value="NZ_JACIEZ010000005.1"/>
</dbReference>
<dbReference type="Pfam" id="PF11367">
    <property type="entry name" value="Tail_completion_gp17"/>
    <property type="match status" value="1"/>
</dbReference>
<keyword evidence="2" id="KW-1185">Reference proteome</keyword>
<evidence type="ECO:0000313" key="1">
    <source>
        <dbReference type="EMBL" id="MBB4065726.1"/>
    </source>
</evidence>
<reference evidence="1 2" key="1">
    <citation type="submission" date="2020-08" db="EMBL/GenBank/DDBJ databases">
        <title>Genomic Encyclopedia of Type Strains, Phase IV (KMG-IV): sequencing the most valuable type-strain genomes for metagenomic binning, comparative biology and taxonomic classification.</title>
        <authorList>
            <person name="Goeker M."/>
        </authorList>
    </citation>
    <scope>NUCLEOTIDE SEQUENCE [LARGE SCALE GENOMIC DNA]</scope>
    <source>
        <strain evidence="1 2">DSM 29853</strain>
    </source>
</reference>
<organism evidence="1 2">
    <name type="scientific">Gellertiella hungarica</name>
    <dbReference type="NCBI Taxonomy" id="1572859"/>
    <lineage>
        <taxon>Bacteria</taxon>
        <taxon>Pseudomonadati</taxon>
        <taxon>Pseudomonadota</taxon>
        <taxon>Alphaproteobacteria</taxon>
        <taxon>Hyphomicrobiales</taxon>
        <taxon>Rhizobiaceae</taxon>
        <taxon>Gellertiella</taxon>
    </lineage>
</organism>